<dbReference type="PANTHER" id="PTHR42760:SF78">
    <property type="entry name" value="3-OXOACYL-[ACYL-CARRIER-PROTEIN] REDUCTASE [NADH]"/>
    <property type="match status" value="1"/>
</dbReference>
<dbReference type="Proteomes" id="UP001058271">
    <property type="component" value="Chromosome"/>
</dbReference>
<dbReference type="CDD" id="cd05233">
    <property type="entry name" value="SDR_c"/>
    <property type="match status" value="1"/>
</dbReference>
<dbReference type="InterPro" id="IPR036291">
    <property type="entry name" value="NAD(P)-bd_dom_sf"/>
</dbReference>
<dbReference type="RefSeq" id="WP_260724157.1">
    <property type="nucleotide sequence ID" value="NZ_BAAABS010000052.1"/>
</dbReference>
<name>A0ABY5YYI8_9ACTN</name>
<proteinExistence type="inferred from homology"/>
<dbReference type="InterPro" id="IPR002347">
    <property type="entry name" value="SDR_fam"/>
</dbReference>
<protein>
    <submittedName>
        <fullName evidence="2">SDR family oxidoreductase</fullName>
    </submittedName>
</protein>
<dbReference type="Pfam" id="PF13561">
    <property type="entry name" value="adh_short_C2"/>
    <property type="match status" value="1"/>
</dbReference>
<dbReference type="Gene3D" id="3.40.50.720">
    <property type="entry name" value="NAD(P)-binding Rossmann-like Domain"/>
    <property type="match status" value="1"/>
</dbReference>
<dbReference type="PRINTS" id="PR00081">
    <property type="entry name" value="GDHRDH"/>
</dbReference>
<dbReference type="EMBL" id="CP073721">
    <property type="protein sequence ID" value="UWZ34811.1"/>
    <property type="molecule type" value="Genomic_DNA"/>
</dbReference>
<dbReference type="PANTHER" id="PTHR42760">
    <property type="entry name" value="SHORT-CHAIN DEHYDROGENASES/REDUCTASES FAMILY MEMBER"/>
    <property type="match status" value="1"/>
</dbReference>
<evidence type="ECO:0000256" key="1">
    <source>
        <dbReference type="ARBA" id="ARBA00006484"/>
    </source>
</evidence>
<evidence type="ECO:0000313" key="2">
    <source>
        <dbReference type="EMBL" id="UWZ34811.1"/>
    </source>
</evidence>
<sequence>MRAVVTGAAGAIGRAIVSALSSRGYSVLGVGRHAPADPAMREIDFIESDLSTPAGLSHLVTALKGERLDAVVAAHGVDGSGPLAELTSARVDQILRVNAASVVRLYESLRPSLTHKASYVVVASQAGLVAEPANVAYCAAKFAVVGWVTAMAAMSGPGGVTFHALCAGCTESPLLFAANARMADAQNIDRDDFLAGRRDRIPLRRFAAPAETAEAAAYLCQPGVPRPVVLTVSGGEVLH</sequence>
<dbReference type="PROSITE" id="PS00061">
    <property type="entry name" value="ADH_SHORT"/>
    <property type="match status" value="1"/>
</dbReference>
<comment type="similarity">
    <text evidence="1">Belongs to the short-chain dehydrogenases/reductases (SDR) family.</text>
</comment>
<dbReference type="SUPFAM" id="SSF51735">
    <property type="entry name" value="NAD(P)-binding Rossmann-fold domains"/>
    <property type="match status" value="1"/>
</dbReference>
<keyword evidence="3" id="KW-1185">Reference proteome</keyword>
<accession>A0ABY5YYI8</accession>
<reference evidence="2" key="1">
    <citation type="submission" date="2021-04" db="EMBL/GenBank/DDBJ databases">
        <title>Biosynthetic gene clusters of Dactylosporangioum roseum.</title>
        <authorList>
            <person name="Hartkoorn R.C."/>
            <person name="Beaudoing E."/>
            <person name="Hot D."/>
            <person name="Moureu S."/>
        </authorList>
    </citation>
    <scope>NUCLEOTIDE SEQUENCE</scope>
    <source>
        <strain evidence="2">NRRL B-16295</strain>
    </source>
</reference>
<dbReference type="InterPro" id="IPR020904">
    <property type="entry name" value="Sc_DH/Rdtase_CS"/>
</dbReference>
<evidence type="ECO:0000313" key="3">
    <source>
        <dbReference type="Proteomes" id="UP001058271"/>
    </source>
</evidence>
<organism evidence="2 3">
    <name type="scientific">Dactylosporangium roseum</name>
    <dbReference type="NCBI Taxonomy" id="47989"/>
    <lineage>
        <taxon>Bacteria</taxon>
        <taxon>Bacillati</taxon>
        <taxon>Actinomycetota</taxon>
        <taxon>Actinomycetes</taxon>
        <taxon>Micromonosporales</taxon>
        <taxon>Micromonosporaceae</taxon>
        <taxon>Dactylosporangium</taxon>
    </lineage>
</organism>
<gene>
    <name evidence="2" type="ORF">Drose_26970</name>
</gene>